<accession>A0ABX0SGR4</accession>
<dbReference type="Pfam" id="PF03793">
    <property type="entry name" value="PASTA"/>
    <property type="match status" value="4"/>
</dbReference>
<dbReference type="SMART" id="SM00220">
    <property type="entry name" value="S_TKc"/>
    <property type="match status" value="1"/>
</dbReference>
<evidence type="ECO:0000256" key="3">
    <source>
        <dbReference type="ARBA" id="ARBA00022679"/>
    </source>
</evidence>
<dbReference type="Gene3D" id="1.10.510.10">
    <property type="entry name" value="Transferase(Phosphotransferase) domain 1"/>
    <property type="match status" value="1"/>
</dbReference>
<dbReference type="EC" id="2.7.11.1" evidence="1"/>
<protein>
    <recommendedName>
        <fullName evidence="1">non-specific serine/threonine protein kinase</fullName>
        <ecNumber evidence="1">2.7.11.1</ecNumber>
    </recommendedName>
</protein>
<dbReference type="PANTHER" id="PTHR43289:SF34">
    <property type="entry name" value="SERINE_THREONINE-PROTEIN KINASE YBDM-RELATED"/>
    <property type="match status" value="1"/>
</dbReference>
<gene>
    <name evidence="13" type="ORF">FB473_002179</name>
</gene>
<evidence type="ECO:0000256" key="8">
    <source>
        <dbReference type="ARBA" id="ARBA00048679"/>
    </source>
</evidence>
<keyword evidence="14" id="KW-1185">Reference proteome</keyword>
<feature type="transmembrane region" description="Helical" evidence="10">
    <location>
        <begin position="462"/>
        <end position="483"/>
    </location>
</feature>
<dbReference type="Gene3D" id="3.30.10.20">
    <property type="match status" value="4"/>
</dbReference>
<dbReference type="PANTHER" id="PTHR43289">
    <property type="entry name" value="MITOGEN-ACTIVATED PROTEIN KINASE KINASE KINASE 20-RELATED"/>
    <property type="match status" value="1"/>
</dbReference>
<feature type="compositionally biased region" description="Low complexity" evidence="9">
    <location>
        <begin position="405"/>
        <end position="423"/>
    </location>
</feature>
<keyword evidence="6" id="KW-0067">ATP-binding</keyword>
<dbReference type="InterPro" id="IPR011009">
    <property type="entry name" value="Kinase-like_dom_sf"/>
</dbReference>
<name>A0ABX0SGR4_9ACTN</name>
<keyword evidence="4" id="KW-0547">Nucleotide-binding</keyword>
<evidence type="ECO:0000313" key="14">
    <source>
        <dbReference type="Proteomes" id="UP000749311"/>
    </source>
</evidence>
<keyword evidence="3 13" id="KW-0808">Transferase</keyword>
<dbReference type="CDD" id="cd14014">
    <property type="entry name" value="STKc_PknB_like"/>
    <property type="match status" value="1"/>
</dbReference>
<dbReference type="Gene3D" id="3.30.200.20">
    <property type="entry name" value="Phosphorylase Kinase, domain 1"/>
    <property type="match status" value="1"/>
</dbReference>
<keyword evidence="5 13" id="KW-0418">Kinase</keyword>
<comment type="catalytic activity">
    <reaction evidence="8">
        <text>L-seryl-[protein] + ATP = O-phospho-L-seryl-[protein] + ADP + H(+)</text>
        <dbReference type="Rhea" id="RHEA:17989"/>
        <dbReference type="Rhea" id="RHEA-COMP:9863"/>
        <dbReference type="Rhea" id="RHEA-COMP:11604"/>
        <dbReference type="ChEBI" id="CHEBI:15378"/>
        <dbReference type="ChEBI" id="CHEBI:29999"/>
        <dbReference type="ChEBI" id="CHEBI:30616"/>
        <dbReference type="ChEBI" id="CHEBI:83421"/>
        <dbReference type="ChEBI" id="CHEBI:456216"/>
        <dbReference type="EC" id="2.7.11.1"/>
    </reaction>
</comment>
<comment type="caution">
    <text evidence="13">The sequence shown here is derived from an EMBL/GenBank/DDBJ whole genome shotgun (WGS) entry which is preliminary data.</text>
</comment>
<dbReference type="GO" id="GO:0004674">
    <property type="term" value="F:protein serine/threonine kinase activity"/>
    <property type="evidence" value="ECO:0007669"/>
    <property type="project" value="UniProtKB-EC"/>
</dbReference>
<reference evidence="13 14" key="1">
    <citation type="submission" date="2020-02" db="EMBL/GenBank/DDBJ databases">
        <title>Sequencing the genomes of 1000 actinobacteria strains.</title>
        <authorList>
            <person name="Klenk H.-P."/>
        </authorList>
    </citation>
    <scope>NUCLEOTIDE SEQUENCE [LARGE SCALE GENOMIC DNA]</scope>
    <source>
        <strain evidence="13 14">DSM 19609</strain>
    </source>
</reference>
<evidence type="ECO:0000256" key="9">
    <source>
        <dbReference type="SAM" id="MobiDB-lite"/>
    </source>
</evidence>
<evidence type="ECO:0000256" key="6">
    <source>
        <dbReference type="ARBA" id="ARBA00022840"/>
    </source>
</evidence>
<dbReference type="Pfam" id="PF00069">
    <property type="entry name" value="Pkinase"/>
    <property type="match status" value="1"/>
</dbReference>
<evidence type="ECO:0000256" key="5">
    <source>
        <dbReference type="ARBA" id="ARBA00022777"/>
    </source>
</evidence>
<organism evidence="13 14">
    <name type="scientific">Brooklawnia cerclae</name>
    <dbReference type="NCBI Taxonomy" id="349934"/>
    <lineage>
        <taxon>Bacteria</taxon>
        <taxon>Bacillati</taxon>
        <taxon>Actinomycetota</taxon>
        <taxon>Actinomycetes</taxon>
        <taxon>Propionibacteriales</taxon>
        <taxon>Propionibacteriaceae</taxon>
        <taxon>Brooklawnia</taxon>
    </lineage>
</organism>
<sequence length="752" mass="79668">MTRTSTDPLVGDVLDGRYEVLQRLARGGMATVYRAWDRRLERIVAIKVMHEGLGDDADFAAKFDREARAAARLCDQNVVTIFDQGQDYGRPYIVMEFVEGTTLRGLITRDAPMSPLRALQLIEPVAAALAVAHDSGLVHRDVKPENVLISDRGAIKVADFGLARTITGQSAAAATQGLLIGTVSYLPPELVITGKAHAWSDIYSTGIVLFEMLTGTKPYVGDTPITVAYKHAYEDVPPPSVVLVRDHPQLARRDPIPDYVDALVQSCTRRNPAARPADGRDLLSRVRRARRSLERGVRHDDALCAVMFPGKALPWSAEATEVLSPDATATSVLPRSPAAPDAIASASPSGTTGGIRTAATTVADARPTPWTRGDARPGNPVSPMDPDSGRIRERVTASAATATGRPLHSRALAAAPASRSTPTEYPDPRYDAGLASGPANPGGYDRFPRLTQSQVHRRRRGLVFGFLVVVLTLTVGFGSWWLASGRYVATPSVINRTQSEAQAIADANGLDITFVEEHDETVPVGLVIRSDPGPGVRVTRDTTVTAVVSSGPERFGVPKLVGLTLDAATSALASSSLQTGTVTEVYDDTTPAGTVVAAGYREGEQVRRDTAVDLSVSKGREPIAVPSVVGQPVAQATKTLQDAGFTVVVGEERSDDKVAAGSVISQSPAGGNGYRGDTVTIVVSKGAEKVKVPDGLTGQDTQDAVKTLQDAGFDVTLEYTTSSPIRLNRVVSTDPAAGTELAKGSHITVYAI</sequence>
<dbReference type="CDD" id="cd06577">
    <property type="entry name" value="PASTA_pknB"/>
    <property type="match status" value="4"/>
</dbReference>
<keyword evidence="2" id="KW-0723">Serine/threonine-protein kinase</keyword>
<evidence type="ECO:0000256" key="1">
    <source>
        <dbReference type="ARBA" id="ARBA00012513"/>
    </source>
</evidence>
<feature type="domain" description="PASTA" evidence="12">
    <location>
        <begin position="551"/>
        <end position="618"/>
    </location>
</feature>
<proteinExistence type="predicted"/>
<dbReference type="PROSITE" id="PS50011">
    <property type="entry name" value="PROTEIN_KINASE_DOM"/>
    <property type="match status" value="1"/>
</dbReference>
<dbReference type="SUPFAM" id="SSF56112">
    <property type="entry name" value="Protein kinase-like (PK-like)"/>
    <property type="match status" value="1"/>
</dbReference>
<keyword evidence="10" id="KW-0472">Membrane</keyword>
<evidence type="ECO:0000313" key="13">
    <source>
        <dbReference type="EMBL" id="NIH57534.1"/>
    </source>
</evidence>
<feature type="compositionally biased region" description="Low complexity" evidence="9">
    <location>
        <begin position="334"/>
        <end position="363"/>
    </location>
</feature>
<comment type="catalytic activity">
    <reaction evidence="7">
        <text>L-threonyl-[protein] + ATP = O-phospho-L-threonyl-[protein] + ADP + H(+)</text>
        <dbReference type="Rhea" id="RHEA:46608"/>
        <dbReference type="Rhea" id="RHEA-COMP:11060"/>
        <dbReference type="Rhea" id="RHEA-COMP:11605"/>
        <dbReference type="ChEBI" id="CHEBI:15378"/>
        <dbReference type="ChEBI" id="CHEBI:30013"/>
        <dbReference type="ChEBI" id="CHEBI:30616"/>
        <dbReference type="ChEBI" id="CHEBI:61977"/>
        <dbReference type="ChEBI" id="CHEBI:456216"/>
        <dbReference type="EC" id="2.7.11.1"/>
    </reaction>
</comment>
<feature type="domain" description="PASTA" evidence="12">
    <location>
        <begin position="484"/>
        <end position="550"/>
    </location>
</feature>
<feature type="domain" description="PASTA" evidence="12">
    <location>
        <begin position="686"/>
        <end position="752"/>
    </location>
</feature>
<dbReference type="InterPro" id="IPR000719">
    <property type="entry name" value="Prot_kinase_dom"/>
</dbReference>
<keyword evidence="10" id="KW-1133">Transmembrane helix</keyword>
<dbReference type="InterPro" id="IPR005543">
    <property type="entry name" value="PASTA_dom"/>
</dbReference>
<evidence type="ECO:0000256" key="7">
    <source>
        <dbReference type="ARBA" id="ARBA00047899"/>
    </source>
</evidence>
<keyword evidence="10" id="KW-0812">Transmembrane</keyword>
<feature type="domain" description="Protein kinase" evidence="11">
    <location>
        <begin position="18"/>
        <end position="293"/>
    </location>
</feature>
<dbReference type="InterPro" id="IPR008271">
    <property type="entry name" value="Ser/Thr_kinase_AS"/>
</dbReference>
<dbReference type="EMBL" id="JAAMOZ010000001">
    <property type="protein sequence ID" value="NIH57534.1"/>
    <property type="molecule type" value="Genomic_DNA"/>
</dbReference>
<evidence type="ECO:0000256" key="4">
    <source>
        <dbReference type="ARBA" id="ARBA00022741"/>
    </source>
</evidence>
<dbReference type="SMART" id="SM00740">
    <property type="entry name" value="PASTA"/>
    <property type="match status" value="4"/>
</dbReference>
<dbReference type="Proteomes" id="UP000749311">
    <property type="component" value="Unassembled WGS sequence"/>
</dbReference>
<dbReference type="PROSITE" id="PS51178">
    <property type="entry name" value="PASTA"/>
    <property type="match status" value="4"/>
</dbReference>
<feature type="region of interest" description="Disordered" evidence="9">
    <location>
        <begin position="328"/>
        <end position="445"/>
    </location>
</feature>
<dbReference type="RefSeq" id="WP_167167400.1">
    <property type="nucleotide sequence ID" value="NZ_BAAAOO010000007.1"/>
</dbReference>
<feature type="domain" description="PASTA" evidence="12">
    <location>
        <begin position="619"/>
        <end position="685"/>
    </location>
</feature>
<evidence type="ECO:0000256" key="2">
    <source>
        <dbReference type="ARBA" id="ARBA00022527"/>
    </source>
</evidence>
<evidence type="ECO:0000256" key="10">
    <source>
        <dbReference type="SAM" id="Phobius"/>
    </source>
</evidence>
<evidence type="ECO:0000259" key="12">
    <source>
        <dbReference type="PROSITE" id="PS51178"/>
    </source>
</evidence>
<evidence type="ECO:0000259" key="11">
    <source>
        <dbReference type="PROSITE" id="PS50011"/>
    </source>
</evidence>
<dbReference type="PROSITE" id="PS00108">
    <property type="entry name" value="PROTEIN_KINASE_ST"/>
    <property type="match status" value="1"/>
</dbReference>